<dbReference type="Gene3D" id="2.30.38.10">
    <property type="entry name" value="Luciferase, Domain 3"/>
    <property type="match status" value="1"/>
</dbReference>
<dbReference type="Gene3D" id="3.40.50.980">
    <property type="match status" value="2"/>
</dbReference>
<keyword evidence="2" id="KW-1133">Transmembrane helix</keyword>
<gene>
    <name evidence="4" type="ORF">OKIOD_LOCUS8889</name>
</gene>
<evidence type="ECO:0000256" key="2">
    <source>
        <dbReference type="SAM" id="Phobius"/>
    </source>
</evidence>
<organism evidence="4 5">
    <name type="scientific">Oikopleura dioica</name>
    <name type="common">Tunicate</name>
    <dbReference type="NCBI Taxonomy" id="34765"/>
    <lineage>
        <taxon>Eukaryota</taxon>
        <taxon>Metazoa</taxon>
        <taxon>Chordata</taxon>
        <taxon>Tunicata</taxon>
        <taxon>Appendicularia</taxon>
        <taxon>Copelata</taxon>
        <taxon>Oikopleuridae</taxon>
        <taxon>Oikopleura</taxon>
    </lineage>
</organism>
<dbReference type="PANTHER" id="PTHR42814:SF3">
    <property type="entry name" value="BETA-N-ACETYLHEXOSAMINIDASE"/>
    <property type="match status" value="1"/>
</dbReference>
<sequence>MTKNRMIVLDSAEPDRFSFIERINAEAIFLDESSLRSDITLNHGVKDIFSFGSSEFKLISEAKVTKVEAEEDNEAREKIEKFIDENIVFNDIGFYTTTSGSTGIPKIIKMRNSTPSANLVWATNPAGPEDMPKLAAKFGADLPNVMGHIKNVAAFGNFVGHIMVLLISMMMEGPHMRRNILVCDQKDLKSSLSAVAVEKCGGIWGYVPKIIEISESQELKDIELPTVSLFVAGGAKITAEHIRRVRANFAAAQNGRKCHVLKIYGATEMGPFLFRTGLLEPDELIESTDGIFVSNPGYECQVRDSEGKALPAGEVGEIFVKSPDLMLGYVGYEQIVLVNTKKSNSVELEDRMYKAGEFVKSVIALARRNKNAYDDIYYIVYCDEADDDKVMKHVEDDILLLTKEKPNVVFVREPFKVLENGKFDKKLLAAKYIPE</sequence>
<feature type="domain" description="AMP-dependent synthetase/ligase" evidence="3">
    <location>
        <begin position="65"/>
        <end position="329"/>
    </location>
</feature>
<keyword evidence="2" id="KW-0812">Transmembrane</keyword>
<name>A0ABN7SIV3_OIKDI</name>
<reference evidence="4 5" key="1">
    <citation type="submission" date="2021-04" db="EMBL/GenBank/DDBJ databases">
        <authorList>
            <person name="Bliznina A."/>
        </authorList>
    </citation>
    <scope>NUCLEOTIDE SEQUENCE [LARGE SCALE GENOMIC DNA]</scope>
</reference>
<dbReference type="InterPro" id="IPR020845">
    <property type="entry name" value="AMP-binding_CS"/>
</dbReference>
<evidence type="ECO:0000313" key="5">
    <source>
        <dbReference type="Proteomes" id="UP001158576"/>
    </source>
</evidence>
<dbReference type="PROSITE" id="PS00455">
    <property type="entry name" value="AMP_BINDING"/>
    <property type="match status" value="1"/>
</dbReference>
<dbReference type="SUPFAM" id="SSF56801">
    <property type="entry name" value="Acetyl-CoA synthetase-like"/>
    <property type="match status" value="1"/>
</dbReference>
<dbReference type="InterPro" id="IPR000873">
    <property type="entry name" value="AMP-dep_synth/lig_dom"/>
</dbReference>
<keyword evidence="2" id="KW-0472">Membrane</keyword>
<evidence type="ECO:0000313" key="4">
    <source>
        <dbReference type="EMBL" id="CAG5102059.1"/>
    </source>
</evidence>
<dbReference type="EMBL" id="OU015566">
    <property type="protein sequence ID" value="CAG5102059.1"/>
    <property type="molecule type" value="Genomic_DNA"/>
</dbReference>
<protein>
    <submittedName>
        <fullName evidence="4">Oidioi.mRNA.OKI2018_I69.chr1.g124.t1.cds</fullName>
    </submittedName>
</protein>
<dbReference type="PANTHER" id="PTHR42814">
    <property type="entry name" value="AMP-BINDING DOMAIN-CONTAINING PROTEIN"/>
    <property type="match status" value="1"/>
</dbReference>
<dbReference type="Proteomes" id="UP001158576">
    <property type="component" value="Chromosome 1"/>
</dbReference>
<keyword evidence="5" id="KW-1185">Reference proteome</keyword>
<keyword evidence="1" id="KW-0443">Lipid metabolism</keyword>
<evidence type="ECO:0000259" key="3">
    <source>
        <dbReference type="Pfam" id="PF00501"/>
    </source>
</evidence>
<evidence type="ECO:0000256" key="1">
    <source>
        <dbReference type="ARBA" id="ARBA00023098"/>
    </source>
</evidence>
<accession>A0ABN7SIV3</accession>
<feature type="transmembrane region" description="Helical" evidence="2">
    <location>
        <begin position="152"/>
        <end position="171"/>
    </location>
</feature>
<dbReference type="Pfam" id="PF00501">
    <property type="entry name" value="AMP-binding"/>
    <property type="match status" value="1"/>
</dbReference>
<proteinExistence type="predicted"/>